<dbReference type="PANTHER" id="PTHR14969">
    <property type="entry name" value="SPHINGOSINE-1-PHOSPHATE PHOSPHOHYDROLASE"/>
    <property type="match status" value="1"/>
</dbReference>
<feature type="domain" description="Phosphatidic acid phosphatase type 2/haloperoxidase" evidence="2">
    <location>
        <begin position="44"/>
        <end position="158"/>
    </location>
</feature>
<name>D7BDP9_ALLS1</name>
<keyword evidence="1" id="KW-0472">Membrane</keyword>
<proteinExistence type="predicted"/>
<dbReference type="Pfam" id="PF01569">
    <property type="entry name" value="PAP2"/>
    <property type="match status" value="1"/>
</dbReference>
<feature type="transmembrane region" description="Helical" evidence="1">
    <location>
        <begin position="17"/>
        <end position="41"/>
    </location>
</feature>
<dbReference type="Proteomes" id="UP000001916">
    <property type="component" value="Chromosome"/>
</dbReference>
<dbReference type="EMBL" id="CP002042">
    <property type="protein sequence ID" value="ADH64869.1"/>
    <property type="molecule type" value="Genomic_DNA"/>
</dbReference>
<dbReference type="InterPro" id="IPR000326">
    <property type="entry name" value="PAP2/HPO"/>
</dbReference>
<sequence length="271" mass="29449">MEIVRALQEALPGLQGFFLLLTQLGSEQAYIVLLALYLWLVDPVMGRRLGMLVGFSYALNAGFKEWFDQPRPYQIDPRVSFPEAEATGTGNGFPSGHAQTAATYWFFVALRHRRGWLWALAVGLVGLIGLSRIYLGVHFLSDVLGGLLIGVGLALAGVYFPVRELPPTFLRAFAAIFLLFLSIAGGKDVGVALGLVAGLLFSNTNFSAPQSWPKRLIFAGLGLALVFGVYVGLGLGMGELRNQGWGAFIRYAIVAFFAAELWPGLARPLLR</sequence>
<feature type="transmembrane region" description="Helical" evidence="1">
    <location>
        <begin position="116"/>
        <end position="137"/>
    </location>
</feature>
<keyword evidence="4" id="KW-1185">Reference proteome</keyword>
<evidence type="ECO:0000256" key="1">
    <source>
        <dbReference type="SAM" id="Phobius"/>
    </source>
</evidence>
<dbReference type="SUPFAM" id="SSF48317">
    <property type="entry name" value="Acid phosphatase/Vanadium-dependent haloperoxidase"/>
    <property type="match status" value="1"/>
</dbReference>
<evidence type="ECO:0000313" key="4">
    <source>
        <dbReference type="Proteomes" id="UP000001916"/>
    </source>
</evidence>
<reference evidence="3 4" key="1">
    <citation type="journal article" date="2010" name="Stand. Genomic Sci.">
        <title>Complete genome sequence of Meiothermus silvanus type strain (VI-R2).</title>
        <authorList>
            <person name="Sikorski J."/>
            <person name="Tindall B.J."/>
            <person name="Lowry S."/>
            <person name="Lucas S."/>
            <person name="Nolan M."/>
            <person name="Copeland A."/>
            <person name="Glavina Del Rio T."/>
            <person name="Tice H."/>
            <person name="Cheng J.F."/>
            <person name="Han C."/>
            <person name="Pitluck S."/>
            <person name="Liolios K."/>
            <person name="Ivanova N."/>
            <person name="Mavromatis K."/>
            <person name="Mikhailova N."/>
            <person name="Pati A."/>
            <person name="Goodwin L."/>
            <person name="Chen A."/>
            <person name="Palaniappan K."/>
            <person name="Land M."/>
            <person name="Hauser L."/>
            <person name="Chang Y.J."/>
            <person name="Jeffries C.D."/>
            <person name="Rohde M."/>
            <person name="Goker M."/>
            <person name="Woyke T."/>
            <person name="Bristow J."/>
            <person name="Eisen J.A."/>
            <person name="Markowitz V."/>
            <person name="Hugenholtz P."/>
            <person name="Kyrpides N.C."/>
            <person name="Klenk H.P."/>
            <person name="Lapidus A."/>
        </authorList>
    </citation>
    <scope>NUCLEOTIDE SEQUENCE [LARGE SCALE GENOMIC DNA]</scope>
    <source>
        <strain evidence="4">ATCC 700542 / DSM 9946 / VI-R2</strain>
    </source>
</reference>
<keyword evidence="1" id="KW-0812">Transmembrane</keyword>
<accession>D7BDP9</accession>
<dbReference type="Gene3D" id="1.20.144.10">
    <property type="entry name" value="Phosphatidic acid phosphatase type 2/haloperoxidase"/>
    <property type="match status" value="1"/>
</dbReference>
<evidence type="ECO:0000259" key="2">
    <source>
        <dbReference type="SMART" id="SM00014"/>
    </source>
</evidence>
<dbReference type="KEGG" id="msv:Mesil_3031"/>
<feature type="transmembrane region" description="Helical" evidence="1">
    <location>
        <begin position="174"/>
        <end position="201"/>
    </location>
</feature>
<dbReference type="AlphaFoldDB" id="D7BDP9"/>
<dbReference type="SMART" id="SM00014">
    <property type="entry name" value="acidPPc"/>
    <property type="match status" value="1"/>
</dbReference>
<protein>
    <submittedName>
        <fullName evidence="3">Phosphoesterase PA-phosphatase related protein</fullName>
    </submittedName>
</protein>
<gene>
    <name evidence="3" type="ordered locus">Mesil_3031</name>
</gene>
<feature type="transmembrane region" description="Helical" evidence="1">
    <location>
        <begin position="216"/>
        <end position="236"/>
    </location>
</feature>
<organism evidence="3 4">
    <name type="scientific">Allomeiothermus silvanus (strain ATCC 700542 / DSM 9946 / NBRC 106475 / NCIMB 13440 / VI-R2)</name>
    <name type="common">Thermus silvanus</name>
    <dbReference type="NCBI Taxonomy" id="526227"/>
    <lineage>
        <taxon>Bacteria</taxon>
        <taxon>Thermotogati</taxon>
        <taxon>Deinococcota</taxon>
        <taxon>Deinococci</taxon>
        <taxon>Thermales</taxon>
        <taxon>Thermaceae</taxon>
        <taxon>Allomeiothermus</taxon>
    </lineage>
</organism>
<dbReference type="RefSeq" id="WP_013159400.1">
    <property type="nucleotide sequence ID" value="NC_014212.1"/>
</dbReference>
<feature type="transmembrane region" description="Helical" evidence="1">
    <location>
        <begin position="248"/>
        <end position="265"/>
    </location>
</feature>
<dbReference type="eggNOG" id="COG0671">
    <property type="taxonomic scope" value="Bacteria"/>
</dbReference>
<dbReference type="HOGENOM" id="CLU_068892_1_1_0"/>
<dbReference type="PANTHER" id="PTHR14969:SF13">
    <property type="entry name" value="AT30094P"/>
    <property type="match status" value="1"/>
</dbReference>
<keyword evidence="1" id="KW-1133">Transmembrane helix</keyword>
<dbReference type="InterPro" id="IPR036938">
    <property type="entry name" value="PAP2/HPO_sf"/>
</dbReference>
<feature type="transmembrane region" description="Helical" evidence="1">
    <location>
        <begin position="143"/>
        <end position="162"/>
    </location>
</feature>
<evidence type="ECO:0000313" key="3">
    <source>
        <dbReference type="EMBL" id="ADH64869.1"/>
    </source>
</evidence>
<dbReference type="STRING" id="526227.Mesil_3031"/>